<name>A0A9N9QMY7_9CUCU</name>
<sequence>MAKVLECCTKKTRNHISNLEEDEALLSKILEQFAVQKSGAQETTFYMAKCMGDVGPNLNIIKQIILTSKERSQKMDPLTLRDRGCSRSGKKLVEQFAQSQEAPGDTSSSTLKCLLHENFLVYIELFPRDVIILRDQAKLIIEHAHVCIEETKNDAIILEHASQSFKKMQDIQFPYCLENWNNK</sequence>
<protein>
    <submittedName>
        <fullName evidence="1">Uncharacterized protein</fullName>
    </submittedName>
</protein>
<accession>A0A9N9QMY7</accession>
<organism evidence="1 2">
    <name type="scientific">Ceutorhynchus assimilis</name>
    <name type="common">cabbage seed weevil</name>
    <dbReference type="NCBI Taxonomy" id="467358"/>
    <lineage>
        <taxon>Eukaryota</taxon>
        <taxon>Metazoa</taxon>
        <taxon>Ecdysozoa</taxon>
        <taxon>Arthropoda</taxon>
        <taxon>Hexapoda</taxon>
        <taxon>Insecta</taxon>
        <taxon>Pterygota</taxon>
        <taxon>Neoptera</taxon>
        <taxon>Endopterygota</taxon>
        <taxon>Coleoptera</taxon>
        <taxon>Polyphaga</taxon>
        <taxon>Cucujiformia</taxon>
        <taxon>Curculionidae</taxon>
        <taxon>Ceutorhynchinae</taxon>
        <taxon>Ceutorhynchus</taxon>
    </lineage>
</organism>
<proteinExistence type="predicted"/>
<dbReference type="AlphaFoldDB" id="A0A9N9QMY7"/>
<dbReference type="EMBL" id="OU892278">
    <property type="protein sequence ID" value="CAG9764447.1"/>
    <property type="molecule type" value="Genomic_DNA"/>
</dbReference>
<evidence type="ECO:0000313" key="1">
    <source>
        <dbReference type="EMBL" id="CAG9764447.1"/>
    </source>
</evidence>
<gene>
    <name evidence="1" type="ORF">CEUTPL_LOCUS5087</name>
</gene>
<reference evidence="1" key="1">
    <citation type="submission" date="2022-01" db="EMBL/GenBank/DDBJ databases">
        <authorList>
            <person name="King R."/>
        </authorList>
    </citation>
    <scope>NUCLEOTIDE SEQUENCE</scope>
</reference>
<keyword evidence="2" id="KW-1185">Reference proteome</keyword>
<evidence type="ECO:0000313" key="2">
    <source>
        <dbReference type="Proteomes" id="UP001152799"/>
    </source>
</evidence>
<dbReference type="Proteomes" id="UP001152799">
    <property type="component" value="Chromosome 2"/>
</dbReference>